<dbReference type="Pfam" id="PF19423">
    <property type="entry name" value="E3_UBR4_N"/>
    <property type="match status" value="1"/>
</dbReference>
<gene>
    <name evidence="2" type="ORF">LSH36_637g01014</name>
</gene>
<dbReference type="AlphaFoldDB" id="A0AAD9J3L3"/>
<name>A0AAD9J3L3_9ANNE</name>
<proteinExistence type="predicted"/>
<dbReference type="Proteomes" id="UP001208570">
    <property type="component" value="Unassembled WGS sequence"/>
</dbReference>
<comment type="caution">
    <text evidence="2">The sequence shown here is derived from an EMBL/GenBank/DDBJ whole genome shotgun (WGS) entry which is preliminary data.</text>
</comment>
<reference evidence="2" key="1">
    <citation type="journal article" date="2023" name="Mol. Biol. Evol.">
        <title>Third-Generation Sequencing Reveals the Adaptive Role of the Epigenome in Three Deep-Sea Polychaetes.</title>
        <authorList>
            <person name="Perez M."/>
            <person name="Aroh O."/>
            <person name="Sun Y."/>
            <person name="Lan Y."/>
            <person name="Juniper S.K."/>
            <person name="Young C.R."/>
            <person name="Angers B."/>
            <person name="Qian P.Y."/>
        </authorList>
    </citation>
    <scope>NUCLEOTIDE SEQUENCE</scope>
    <source>
        <strain evidence="2">P08H-3</strain>
    </source>
</reference>
<evidence type="ECO:0000259" key="1">
    <source>
        <dbReference type="Pfam" id="PF19423"/>
    </source>
</evidence>
<keyword evidence="3" id="KW-1185">Reference proteome</keyword>
<dbReference type="EMBL" id="JAODUP010000637">
    <property type="protein sequence ID" value="KAK2146041.1"/>
    <property type="molecule type" value="Genomic_DNA"/>
</dbReference>
<evidence type="ECO:0000313" key="3">
    <source>
        <dbReference type="Proteomes" id="UP001208570"/>
    </source>
</evidence>
<sequence>MATSRVVDWNKPIQKLLSASYSTFKKDDIPILIEAVQNGEVEILNHEDQYEPFFSSFVALLYKSNVNEVASVCKVLIKFLLKRLQKTEDGCTISKSNIMALIKSLCRGSSSLPKSDVVMFTAQLKSAKAPSSGKLPETGIFTISVFNL</sequence>
<feature type="domain" description="E3 ubiquitin-protein ligase UBR4 N-terminal" evidence="1">
    <location>
        <begin position="49"/>
        <end position="132"/>
    </location>
</feature>
<accession>A0AAD9J3L3</accession>
<organism evidence="2 3">
    <name type="scientific">Paralvinella palmiformis</name>
    <dbReference type="NCBI Taxonomy" id="53620"/>
    <lineage>
        <taxon>Eukaryota</taxon>
        <taxon>Metazoa</taxon>
        <taxon>Spiralia</taxon>
        <taxon>Lophotrochozoa</taxon>
        <taxon>Annelida</taxon>
        <taxon>Polychaeta</taxon>
        <taxon>Sedentaria</taxon>
        <taxon>Canalipalpata</taxon>
        <taxon>Terebellida</taxon>
        <taxon>Terebelliformia</taxon>
        <taxon>Alvinellidae</taxon>
        <taxon>Paralvinella</taxon>
    </lineage>
</organism>
<evidence type="ECO:0000313" key="2">
    <source>
        <dbReference type="EMBL" id="KAK2146041.1"/>
    </source>
</evidence>
<dbReference type="InterPro" id="IPR045841">
    <property type="entry name" value="E3_UBR4_N"/>
</dbReference>
<protein>
    <recommendedName>
        <fullName evidence="1">E3 ubiquitin-protein ligase UBR4 N-terminal domain-containing protein</fullName>
    </recommendedName>
</protein>